<organism evidence="1 2">
    <name type="scientific">Mycolicibacterium rhodesiae (strain NBB3)</name>
    <name type="common">Mycobacterium rhodesiae</name>
    <dbReference type="NCBI Taxonomy" id="710685"/>
    <lineage>
        <taxon>Bacteria</taxon>
        <taxon>Bacillati</taxon>
        <taxon>Actinomycetota</taxon>
        <taxon>Actinomycetes</taxon>
        <taxon>Mycobacteriales</taxon>
        <taxon>Mycobacteriaceae</taxon>
        <taxon>Mycolicibacterium</taxon>
    </lineage>
</organism>
<evidence type="ECO:0000313" key="2">
    <source>
        <dbReference type="Proteomes" id="UP000005442"/>
    </source>
</evidence>
<dbReference type="EMBL" id="CP003169">
    <property type="protein sequence ID" value="AEV75136.1"/>
    <property type="molecule type" value="Genomic_DNA"/>
</dbReference>
<dbReference type="eggNOG" id="ENOG5031WAF">
    <property type="taxonomic scope" value="Bacteria"/>
</dbReference>
<gene>
    <name evidence="1" type="ordered locus">MycrhN_4650</name>
</gene>
<protein>
    <submittedName>
        <fullName evidence="1">Uncharacterized protein</fullName>
    </submittedName>
</protein>
<evidence type="ECO:0000313" key="1">
    <source>
        <dbReference type="EMBL" id="AEV75136.1"/>
    </source>
</evidence>
<dbReference type="OrthoDB" id="4639475at2"/>
<dbReference type="KEGG" id="mrh:MycrhN_4650"/>
<sequence>MTDSLEVKGIDLRYLLTAYLFDYGPATIDELVDALAYHGFRPAGRPSKSVSEALRWEIFQGRAVRMRRGRYRPGKMPRATADRVYKRVRALHDNVAALSPRSRRLTTPPIPPAA</sequence>
<proteinExistence type="predicted"/>
<name>G8RQ63_MYCRN</name>
<dbReference type="Proteomes" id="UP000005442">
    <property type="component" value="Chromosome"/>
</dbReference>
<accession>G8RQ63</accession>
<keyword evidence="2" id="KW-1185">Reference proteome</keyword>
<dbReference type="AlphaFoldDB" id="G8RQ63"/>
<dbReference type="HOGENOM" id="CLU_152509_0_0_11"/>
<reference evidence="1 2" key="1">
    <citation type="submission" date="2011-12" db="EMBL/GenBank/DDBJ databases">
        <title>Complete sequence of Mycobacterium rhodesiae NBB3.</title>
        <authorList>
            <consortium name="US DOE Joint Genome Institute"/>
            <person name="Lucas S."/>
            <person name="Han J."/>
            <person name="Lapidus A."/>
            <person name="Cheng J.-F."/>
            <person name="Goodwin L."/>
            <person name="Pitluck S."/>
            <person name="Peters L."/>
            <person name="Mikhailova N."/>
            <person name="Gu W."/>
            <person name="Detter J.C."/>
            <person name="Han C."/>
            <person name="Tapia R."/>
            <person name="Land M."/>
            <person name="Hauser L."/>
            <person name="Kyrpides N."/>
            <person name="Ivanova N."/>
            <person name="Pagani I."/>
            <person name="Mattes T."/>
            <person name="Holmes A."/>
            <person name="Rutledge P."/>
            <person name="Paulsen I."/>
            <person name="Coleman N."/>
            <person name="Woyke T."/>
        </authorList>
    </citation>
    <scope>NUCLEOTIDE SEQUENCE [LARGE SCALE GENOMIC DNA]</scope>
    <source>
        <strain evidence="1 2">NBB3</strain>
    </source>
</reference>
<dbReference type="RefSeq" id="WP_014212881.1">
    <property type="nucleotide sequence ID" value="NC_016604.1"/>
</dbReference>